<accession>A0ACA8ZVV1</accession>
<proteinExistence type="predicted"/>
<reference evidence="1" key="1">
    <citation type="submission" date="2020-05" db="EMBL/GenBank/DDBJ databases">
        <authorList>
            <person name="Petersen J."/>
            <person name="Sayavedra L."/>
        </authorList>
    </citation>
    <scope>NUCLEOTIDE SEQUENCE</scope>
    <source>
        <strain evidence="1">B azoricus SOX Menez Gwen</strain>
    </source>
</reference>
<organism evidence="1 2">
    <name type="scientific">Bathymodiolus azoricus thioautotrophic gill symbiont</name>
    <dbReference type="NCBI Taxonomy" id="235205"/>
    <lineage>
        <taxon>Bacteria</taxon>
        <taxon>Pseudomonadati</taxon>
        <taxon>Pseudomonadota</taxon>
        <taxon>Gammaproteobacteria</taxon>
        <taxon>sulfur-oxidizing symbionts</taxon>
    </lineage>
</organism>
<evidence type="ECO:0000313" key="2">
    <source>
        <dbReference type="Proteomes" id="UP000635628"/>
    </source>
</evidence>
<comment type="caution">
    <text evidence="1">The sequence shown here is derived from an EMBL/GenBank/DDBJ whole genome shotgun (WGS) entry which is preliminary data.</text>
</comment>
<sequence>SGVNSVGFHQAKSDKNSKTVLLTSITAKQVNITTQDHTQLTGSLIAATDTSDKDGNDNGQLSLTTNSLSVSSLNTTSNNKSSSIGFDIALSNNNNPAQTGKNGNTTTNNINNTNNTEKNNKTNKTNKTQNSTSINNASINYTNNKHNAKTKVLATLGNGNIQIADINQSNSKSSTKLLNRDIKDTEVDIYNIASHKGLKGELDTRLLTKAGRVKIAEDIKKSGMIASAIKQIVNTDRAGLKNFFSEVNKLNKTDEAVKAKIANNPTLAKALTDPSLTLEQKQQLAK</sequence>
<feature type="non-terminal residue" evidence="1">
    <location>
        <position position="1"/>
    </location>
</feature>
<feature type="non-terminal residue" evidence="1">
    <location>
        <position position="286"/>
    </location>
</feature>
<dbReference type="Proteomes" id="UP000635628">
    <property type="component" value="Unassembled WGS sequence"/>
</dbReference>
<name>A0ACA8ZVV1_9GAMM</name>
<dbReference type="EMBL" id="CAESAP020000022">
    <property type="protein sequence ID" value="CAB5494528.1"/>
    <property type="molecule type" value="Genomic_DNA"/>
</dbReference>
<protein>
    <submittedName>
        <fullName evidence="1">Uncharacterized protein</fullName>
    </submittedName>
</protein>
<gene>
    <name evidence="1" type="ORF">AZO1586R_83</name>
</gene>
<keyword evidence="2" id="KW-1185">Reference proteome</keyword>
<evidence type="ECO:0000313" key="1">
    <source>
        <dbReference type="EMBL" id="CAB5494528.1"/>
    </source>
</evidence>